<feature type="region of interest" description="Disordered" evidence="1">
    <location>
        <begin position="1"/>
        <end position="21"/>
    </location>
</feature>
<protein>
    <submittedName>
        <fullName evidence="4">Peptidase_M13_N domain-containing protein</fullName>
    </submittedName>
</protein>
<proteinExistence type="predicted"/>
<accession>A0A183AYB4</accession>
<evidence type="ECO:0000313" key="4">
    <source>
        <dbReference type="WBParaSite" id="ECPE_0001198401-mRNA-1"/>
    </source>
</evidence>
<reference evidence="4" key="1">
    <citation type="submission" date="2016-06" db="UniProtKB">
        <authorList>
            <consortium name="WormBaseParasite"/>
        </authorList>
    </citation>
    <scope>IDENTIFICATION</scope>
</reference>
<dbReference type="Proteomes" id="UP000272942">
    <property type="component" value="Unassembled WGS sequence"/>
</dbReference>
<evidence type="ECO:0000256" key="1">
    <source>
        <dbReference type="SAM" id="MobiDB-lite"/>
    </source>
</evidence>
<dbReference type="AlphaFoldDB" id="A0A183AYB4"/>
<sequence>MRSTPSGTPPDGPSGPGSKEPIVQVDVADLWFTNACSLGGKWGELMARTHISTIIGIPETWLTEGQAVTAPHNHIRYRQDRIDGSLGGGVLLMSKGTTRESVGTFEMANGNIASTDNDRAETLMDYFKSVYRSSQGDGARNPLSKGTTRESVGTFEMANGNIASTDKDRAEALMDYFKSVYRSSQGDGARNPLVDTIGSELQMLIVNEEEVRTELRSLYKYKVADPDEIHPAYVQPQAEIILGPVTDLFKASLTFGVVPEDWRRATVVAMYKTGPR</sequence>
<evidence type="ECO:0000313" key="3">
    <source>
        <dbReference type="Proteomes" id="UP000272942"/>
    </source>
</evidence>
<dbReference type="PANTHER" id="PTHR33395">
    <property type="entry name" value="TRANSCRIPTASE, PUTATIVE-RELATED-RELATED"/>
    <property type="match status" value="1"/>
</dbReference>
<organism evidence="4">
    <name type="scientific">Echinostoma caproni</name>
    <dbReference type="NCBI Taxonomy" id="27848"/>
    <lineage>
        <taxon>Eukaryota</taxon>
        <taxon>Metazoa</taxon>
        <taxon>Spiralia</taxon>
        <taxon>Lophotrochozoa</taxon>
        <taxon>Platyhelminthes</taxon>
        <taxon>Trematoda</taxon>
        <taxon>Digenea</taxon>
        <taxon>Plagiorchiida</taxon>
        <taxon>Echinostomata</taxon>
        <taxon>Echinostomatoidea</taxon>
        <taxon>Echinostomatidae</taxon>
        <taxon>Echinostoma</taxon>
    </lineage>
</organism>
<dbReference type="EMBL" id="UZAN01051834">
    <property type="protein sequence ID" value="VDP89160.1"/>
    <property type="molecule type" value="Genomic_DNA"/>
</dbReference>
<name>A0A183AYB4_9TREM</name>
<dbReference type="OrthoDB" id="6247999at2759"/>
<dbReference type="WBParaSite" id="ECPE_0001198401-mRNA-1">
    <property type="protein sequence ID" value="ECPE_0001198401-mRNA-1"/>
    <property type="gene ID" value="ECPE_0001198401"/>
</dbReference>
<evidence type="ECO:0000313" key="2">
    <source>
        <dbReference type="EMBL" id="VDP89160.1"/>
    </source>
</evidence>
<gene>
    <name evidence="2" type="ORF">ECPE_LOCUS11949</name>
</gene>
<dbReference type="PANTHER" id="PTHR33395:SF22">
    <property type="entry name" value="REVERSE TRANSCRIPTASE DOMAIN-CONTAINING PROTEIN"/>
    <property type="match status" value="1"/>
</dbReference>
<reference evidence="2 3" key="2">
    <citation type="submission" date="2018-11" db="EMBL/GenBank/DDBJ databases">
        <authorList>
            <consortium name="Pathogen Informatics"/>
        </authorList>
    </citation>
    <scope>NUCLEOTIDE SEQUENCE [LARGE SCALE GENOMIC DNA]</scope>
    <source>
        <strain evidence="2 3">Egypt</strain>
    </source>
</reference>
<keyword evidence="3" id="KW-1185">Reference proteome</keyword>